<dbReference type="GO" id="GO:0045547">
    <property type="term" value="F:ditrans,polycis-polyprenyl diphosphate synthase [(2E,6E)-farnesyl diphosphate specific] activity"/>
    <property type="evidence" value="ECO:0007669"/>
    <property type="project" value="TreeGrafter"/>
</dbReference>
<keyword evidence="5" id="KW-1185">Reference proteome</keyword>
<dbReference type="PANTHER" id="PTHR10291">
    <property type="entry name" value="DEHYDRODOLICHYL DIPHOSPHATE SYNTHASE FAMILY MEMBER"/>
    <property type="match status" value="1"/>
</dbReference>
<dbReference type="FunFam" id="3.40.1180.10:FF:000001">
    <property type="entry name" value="(2E,6E)-farnesyl-diphosphate-specific ditrans,polycis-undecaprenyl-diphosphate synthase"/>
    <property type="match status" value="1"/>
</dbReference>
<dbReference type="PANTHER" id="PTHR10291:SF0">
    <property type="entry name" value="DEHYDRODOLICHYL DIPHOSPHATE SYNTHASE 2"/>
    <property type="match status" value="1"/>
</dbReference>
<dbReference type="Proteomes" id="UP001177140">
    <property type="component" value="Unassembled WGS sequence"/>
</dbReference>
<dbReference type="GO" id="GO:0009570">
    <property type="term" value="C:chloroplast stroma"/>
    <property type="evidence" value="ECO:0007669"/>
    <property type="project" value="TreeGrafter"/>
</dbReference>
<dbReference type="InterPro" id="IPR018520">
    <property type="entry name" value="UPP_synth-like_CS"/>
</dbReference>
<dbReference type="CDD" id="cd00475">
    <property type="entry name" value="Cis_IPPS"/>
    <property type="match status" value="1"/>
</dbReference>
<dbReference type="InterPro" id="IPR036424">
    <property type="entry name" value="UPP_synth-like_sf"/>
</dbReference>
<accession>A0AA41V1N8</accession>
<evidence type="ECO:0000256" key="3">
    <source>
        <dbReference type="RuleBase" id="RU363018"/>
    </source>
</evidence>
<keyword evidence="2 3" id="KW-0808">Transferase</keyword>
<evidence type="ECO:0000256" key="2">
    <source>
        <dbReference type="ARBA" id="ARBA00022679"/>
    </source>
</evidence>
<dbReference type="Pfam" id="PF01255">
    <property type="entry name" value="Prenyltransf"/>
    <property type="match status" value="1"/>
</dbReference>
<dbReference type="HAMAP" id="MF_01139">
    <property type="entry name" value="ISPT"/>
    <property type="match status" value="1"/>
</dbReference>
<dbReference type="GO" id="GO:0016094">
    <property type="term" value="P:polyprenol biosynthetic process"/>
    <property type="evidence" value="ECO:0007669"/>
    <property type="project" value="TreeGrafter"/>
</dbReference>
<dbReference type="GO" id="GO:0009668">
    <property type="term" value="P:plastid membrane organization"/>
    <property type="evidence" value="ECO:0007669"/>
    <property type="project" value="TreeGrafter"/>
</dbReference>
<dbReference type="InterPro" id="IPR001441">
    <property type="entry name" value="UPP_synth-like"/>
</dbReference>
<organism evidence="4 5">
    <name type="scientific">Papaver nudicaule</name>
    <name type="common">Iceland poppy</name>
    <dbReference type="NCBI Taxonomy" id="74823"/>
    <lineage>
        <taxon>Eukaryota</taxon>
        <taxon>Viridiplantae</taxon>
        <taxon>Streptophyta</taxon>
        <taxon>Embryophyta</taxon>
        <taxon>Tracheophyta</taxon>
        <taxon>Spermatophyta</taxon>
        <taxon>Magnoliopsida</taxon>
        <taxon>Ranunculales</taxon>
        <taxon>Papaveraceae</taxon>
        <taxon>Papaveroideae</taxon>
        <taxon>Papaver</taxon>
    </lineage>
</organism>
<evidence type="ECO:0000256" key="1">
    <source>
        <dbReference type="ARBA" id="ARBA00001946"/>
    </source>
</evidence>
<proteinExistence type="inferred from homology"/>
<dbReference type="SUPFAM" id="SSF64005">
    <property type="entry name" value="Undecaprenyl diphosphate synthase"/>
    <property type="match status" value="1"/>
</dbReference>
<gene>
    <name evidence="4" type="ORF">MKW94_011966</name>
</gene>
<dbReference type="NCBIfam" id="TIGR00055">
    <property type="entry name" value="uppS"/>
    <property type="match status" value="1"/>
</dbReference>
<dbReference type="GO" id="GO:0009409">
    <property type="term" value="P:response to cold"/>
    <property type="evidence" value="ECO:0007669"/>
    <property type="project" value="TreeGrafter"/>
</dbReference>
<reference evidence="4" key="1">
    <citation type="submission" date="2022-03" db="EMBL/GenBank/DDBJ databases">
        <title>A functionally conserved STORR gene fusion in Papaver species that diverged 16.8 million years ago.</title>
        <authorList>
            <person name="Catania T."/>
        </authorList>
    </citation>
    <scope>NUCLEOTIDE SEQUENCE</scope>
    <source>
        <strain evidence="4">S-191538</strain>
    </source>
</reference>
<dbReference type="EC" id="2.5.1.-" evidence="3"/>
<dbReference type="PROSITE" id="PS01066">
    <property type="entry name" value="UPP_SYNTHASE"/>
    <property type="match status" value="1"/>
</dbReference>
<sequence length="297" mass="34370">MINILLIAVGILLGILFEKFRRKYYSLCRLVFRSSHFEKNLKVSLEKEEVENILPAGLIRERIPKHVAVIMDGNRRWAKEKGLTTMEGHIAGAQRVLELIPLCCSYGIKVLTLFAFSTENWNRSEVEISFMIKLGEKMIMEKLEEVMRQDVRISVIGDMTKLPRSLQRLITKAIDSTKNNSRLHLIVAINYSGRCDIIQACQRIYEKVKDGIVKQENIDETLFTDQLETNCTEFPYPDLLIRTSGELRISNFLIWQLAYTELYFEELFWPDFGEKEFVKALLSFQGRSRRFGGSTAG</sequence>
<evidence type="ECO:0000313" key="4">
    <source>
        <dbReference type="EMBL" id="MCL7021723.1"/>
    </source>
</evidence>
<dbReference type="AlphaFoldDB" id="A0AA41V1N8"/>
<comment type="similarity">
    <text evidence="3">Belongs to the UPP synthase family.</text>
</comment>
<name>A0AA41V1N8_PAPNU</name>
<protein>
    <recommendedName>
        <fullName evidence="3">Alkyl transferase</fullName>
        <ecNumber evidence="3">2.5.1.-</ecNumber>
    </recommendedName>
</protein>
<dbReference type="EMBL" id="JAJJMA010003897">
    <property type="protein sequence ID" value="MCL7021723.1"/>
    <property type="molecule type" value="Genomic_DNA"/>
</dbReference>
<comment type="cofactor">
    <cofactor evidence="1">
        <name>Mg(2+)</name>
        <dbReference type="ChEBI" id="CHEBI:18420"/>
    </cofactor>
</comment>
<evidence type="ECO:0000313" key="5">
    <source>
        <dbReference type="Proteomes" id="UP001177140"/>
    </source>
</evidence>
<comment type="caution">
    <text evidence="4">The sequence shown here is derived from an EMBL/GenBank/DDBJ whole genome shotgun (WGS) entry which is preliminary data.</text>
</comment>
<dbReference type="Gene3D" id="3.40.1180.10">
    <property type="entry name" value="Decaprenyl diphosphate synthase-like"/>
    <property type="match status" value="1"/>
</dbReference>